<organism evidence="5 6">
    <name type="scientific">Trichlorobacter thiogenes</name>
    <dbReference type="NCBI Taxonomy" id="115783"/>
    <lineage>
        <taxon>Bacteria</taxon>
        <taxon>Pseudomonadati</taxon>
        <taxon>Thermodesulfobacteriota</taxon>
        <taxon>Desulfuromonadia</taxon>
        <taxon>Geobacterales</taxon>
        <taxon>Geobacteraceae</taxon>
        <taxon>Trichlorobacter</taxon>
    </lineage>
</organism>
<dbReference type="EMBL" id="FUWR01000001">
    <property type="protein sequence ID" value="SJZ35340.1"/>
    <property type="molecule type" value="Genomic_DNA"/>
</dbReference>
<dbReference type="CDD" id="cd01310">
    <property type="entry name" value="TatD_DNAse"/>
    <property type="match status" value="1"/>
</dbReference>
<dbReference type="Proteomes" id="UP000190102">
    <property type="component" value="Unassembled WGS sequence"/>
</dbReference>
<evidence type="ECO:0000313" key="5">
    <source>
        <dbReference type="EMBL" id="SJZ35340.1"/>
    </source>
</evidence>
<evidence type="ECO:0000256" key="4">
    <source>
        <dbReference type="PIRSR" id="PIRSR005902-1"/>
    </source>
</evidence>
<feature type="binding site" evidence="4">
    <location>
        <position position="90"/>
    </location>
    <ligand>
        <name>a divalent metal cation</name>
        <dbReference type="ChEBI" id="CHEBI:60240"/>
        <label>1</label>
    </ligand>
</feature>
<dbReference type="InterPro" id="IPR001130">
    <property type="entry name" value="TatD-like"/>
</dbReference>
<dbReference type="Gene3D" id="3.20.20.140">
    <property type="entry name" value="Metal-dependent hydrolases"/>
    <property type="match status" value="1"/>
</dbReference>
<proteinExistence type="inferred from homology"/>
<keyword evidence="3" id="KW-0378">Hydrolase</keyword>
<dbReference type="OrthoDB" id="9810005at2"/>
<accession>A0A1T4JYS7</accession>
<comment type="similarity">
    <text evidence="1">Belongs to the metallo-dependent hydrolases superfamily. TatD-type hydrolase family.</text>
</comment>
<dbReference type="PANTHER" id="PTHR46124">
    <property type="entry name" value="D-AMINOACYL-TRNA DEACYLASE"/>
    <property type="match status" value="1"/>
</dbReference>
<dbReference type="GO" id="GO:0046872">
    <property type="term" value="F:metal ion binding"/>
    <property type="evidence" value="ECO:0007669"/>
    <property type="project" value="UniProtKB-KW"/>
</dbReference>
<name>A0A1T4JYS7_9BACT</name>
<dbReference type="FunFam" id="3.20.20.140:FF:000005">
    <property type="entry name" value="TatD family hydrolase"/>
    <property type="match status" value="1"/>
</dbReference>
<dbReference type="InterPro" id="IPR032466">
    <property type="entry name" value="Metal_Hydrolase"/>
</dbReference>
<keyword evidence="6" id="KW-1185">Reference proteome</keyword>
<feature type="binding site" evidence="4">
    <location>
        <position position="149"/>
    </location>
    <ligand>
        <name>a divalent metal cation</name>
        <dbReference type="ChEBI" id="CHEBI:60240"/>
        <label>2</label>
    </ligand>
</feature>
<dbReference type="InterPro" id="IPR018228">
    <property type="entry name" value="DNase_TatD-rel_CS"/>
</dbReference>
<dbReference type="SUPFAM" id="SSF51556">
    <property type="entry name" value="Metallo-dependent hydrolases"/>
    <property type="match status" value="1"/>
</dbReference>
<evidence type="ECO:0000256" key="3">
    <source>
        <dbReference type="ARBA" id="ARBA00022801"/>
    </source>
</evidence>
<dbReference type="PIRSF" id="PIRSF005902">
    <property type="entry name" value="DNase_TatD"/>
    <property type="match status" value="1"/>
</dbReference>
<evidence type="ECO:0000256" key="1">
    <source>
        <dbReference type="ARBA" id="ARBA00009275"/>
    </source>
</evidence>
<dbReference type="RefSeq" id="WP_078788500.1">
    <property type="nucleotide sequence ID" value="NZ_FUWR01000001.1"/>
</dbReference>
<dbReference type="PANTHER" id="PTHR46124:SF3">
    <property type="entry name" value="HYDROLASE"/>
    <property type="match status" value="1"/>
</dbReference>
<dbReference type="STRING" id="115783.SAMN02745119_00186"/>
<evidence type="ECO:0000256" key="2">
    <source>
        <dbReference type="ARBA" id="ARBA00022723"/>
    </source>
</evidence>
<dbReference type="Pfam" id="PF01026">
    <property type="entry name" value="TatD_DNase"/>
    <property type="match status" value="1"/>
</dbReference>
<feature type="binding site" evidence="4">
    <location>
        <position position="124"/>
    </location>
    <ligand>
        <name>a divalent metal cation</name>
        <dbReference type="ChEBI" id="CHEBI:60240"/>
        <label>2</label>
    </ligand>
</feature>
<dbReference type="GO" id="GO:0005829">
    <property type="term" value="C:cytosol"/>
    <property type="evidence" value="ECO:0007669"/>
    <property type="project" value="TreeGrafter"/>
</dbReference>
<protein>
    <submittedName>
        <fullName evidence="5">TatD DNase family protein</fullName>
    </submittedName>
</protein>
<feature type="binding site" evidence="4">
    <location>
        <position position="199"/>
    </location>
    <ligand>
        <name>a divalent metal cation</name>
        <dbReference type="ChEBI" id="CHEBI:60240"/>
        <label>1</label>
    </ligand>
</feature>
<dbReference type="GO" id="GO:0016788">
    <property type="term" value="F:hydrolase activity, acting on ester bonds"/>
    <property type="evidence" value="ECO:0007669"/>
    <property type="project" value="InterPro"/>
</dbReference>
<dbReference type="PROSITE" id="PS01137">
    <property type="entry name" value="TATD_1"/>
    <property type="match status" value="1"/>
</dbReference>
<reference evidence="6" key="1">
    <citation type="submission" date="2017-02" db="EMBL/GenBank/DDBJ databases">
        <authorList>
            <person name="Varghese N."/>
            <person name="Submissions S."/>
        </authorList>
    </citation>
    <scope>NUCLEOTIDE SEQUENCE [LARGE SCALE GENOMIC DNA]</scope>
    <source>
        <strain evidence="6">ATCC BAA-34</strain>
    </source>
</reference>
<feature type="binding site" evidence="4">
    <location>
        <position position="8"/>
    </location>
    <ligand>
        <name>a divalent metal cation</name>
        <dbReference type="ChEBI" id="CHEBI:60240"/>
        <label>1</label>
    </ligand>
</feature>
<dbReference type="AlphaFoldDB" id="A0A1T4JYS7"/>
<keyword evidence="2 4" id="KW-0479">Metal-binding</keyword>
<feature type="binding site" evidence="4">
    <location>
        <position position="6"/>
    </location>
    <ligand>
        <name>a divalent metal cation</name>
        <dbReference type="ChEBI" id="CHEBI:60240"/>
        <label>1</label>
    </ligand>
</feature>
<gene>
    <name evidence="5" type="ORF">SAMN02745119_00186</name>
</gene>
<evidence type="ECO:0000313" key="6">
    <source>
        <dbReference type="Proteomes" id="UP000190102"/>
    </source>
</evidence>
<sequence>MLIDTHCHLDLPPLIDQLDQLLAEARAVEISKWIVPAVHPDGWQQISELSVQHPALRPAYGIHPLHAATATTEQLQQLRVLAPTAVAIGEIGMDASYGNLDKQEALFREQLRIARLHQLPVLIHCRKAIGRTLTILREEQADQIGGIMHAFSGSLESAHEFIKLGFVISLSAALTRSTAVRPALLAGQLPLNQLVLETDAPDLPPSGHQGCFNRPAWLHETACKLAAIKGTIITEIARQTTATAQRVIPKL</sequence>